<dbReference type="InterPro" id="IPR049566">
    <property type="entry name" value="WDR59_RTC1-like_RING_Znf"/>
</dbReference>
<name>W4FIB0_APHAT</name>
<keyword evidence="1 3" id="KW-0853">WD repeat</keyword>
<organism evidence="6">
    <name type="scientific">Aphanomyces astaci</name>
    <name type="common">Crayfish plague agent</name>
    <dbReference type="NCBI Taxonomy" id="112090"/>
    <lineage>
        <taxon>Eukaryota</taxon>
        <taxon>Sar</taxon>
        <taxon>Stramenopiles</taxon>
        <taxon>Oomycota</taxon>
        <taxon>Saprolegniomycetes</taxon>
        <taxon>Saprolegniales</taxon>
        <taxon>Verrucalvaceae</taxon>
        <taxon>Aphanomyces</taxon>
    </lineage>
</organism>
<dbReference type="Gene3D" id="2.130.10.10">
    <property type="entry name" value="YVTN repeat-like/Quinoprotein amine dehydrogenase"/>
    <property type="match status" value="1"/>
</dbReference>
<protein>
    <recommendedName>
        <fullName evidence="5">WDR59/RTC1-like RING zinc finger domain-containing protein</fullName>
    </recommendedName>
</protein>
<dbReference type="EMBL" id="KI913209">
    <property type="protein sequence ID" value="ETV66564.1"/>
    <property type="molecule type" value="Genomic_DNA"/>
</dbReference>
<evidence type="ECO:0000256" key="4">
    <source>
        <dbReference type="SAM" id="MobiDB-lite"/>
    </source>
</evidence>
<feature type="region of interest" description="Disordered" evidence="4">
    <location>
        <begin position="769"/>
        <end position="805"/>
    </location>
</feature>
<dbReference type="InterPro" id="IPR019775">
    <property type="entry name" value="WD40_repeat_CS"/>
</dbReference>
<gene>
    <name evidence="6" type="ORF">H257_16999</name>
</gene>
<feature type="compositionally biased region" description="Polar residues" evidence="4">
    <location>
        <begin position="793"/>
        <end position="804"/>
    </location>
</feature>
<dbReference type="InterPro" id="IPR049567">
    <property type="entry name" value="WDR59-like"/>
</dbReference>
<dbReference type="InterPro" id="IPR001680">
    <property type="entry name" value="WD40_rpt"/>
</dbReference>
<dbReference type="STRING" id="112090.W4FIB0"/>
<keyword evidence="2" id="KW-0677">Repeat</keyword>
<dbReference type="Pfam" id="PF17120">
    <property type="entry name" value="zf-RING_16"/>
    <property type="match status" value="1"/>
</dbReference>
<evidence type="ECO:0000256" key="3">
    <source>
        <dbReference type="PROSITE-ProRule" id="PRU00221"/>
    </source>
</evidence>
<feature type="compositionally biased region" description="Low complexity" evidence="4">
    <location>
        <begin position="773"/>
        <end position="782"/>
    </location>
</feature>
<accession>W4FIB0</accession>
<dbReference type="Pfam" id="PF00400">
    <property type="entry name" value="WD40"/>
    <property type="match status" value="1"/>
</dbReference>
<feature type="domain" description="WDR59/RTC1-like RING zinc finger" evidence="5">
    <location>
        <begin position="879"/>
        <end position="927"/>
    </location>
</feature>
<dbReference type="OrthoDB" id="311712at2759"/>
<dbReference type="PANTHER" id="PTHR46170">
    <property type="entry name" value="GATOR COMPLEX PROTEIN WDR59"/>
    <property type="match status" value="1"/>
</dbReference>
<evidence type="ECO:0000259" key="5">
    <source>
        <dbReference type="Pfam" id="PF17120"/>
    </source>
</evidence>
<dbReference type="SMART" id="SM00320">
    <property type="entry name" value="WD40"/>
    <property type="match status" value="4"/>
</dbReference>
<dbReference type="RefSeq" id="XP_009843935.1">
    <property type="nucleotide sequence ID" value="XM_009845633.1"/>
</dbReference>
<dbReference type="GO" id="GO:0034198">
    <property type="term" value="P:cellular response to amino acid starvation"/>
    <property type="evidence" value="ECO:0007669"/>
    <property type="project" value="TreeGrafter"/>
</dbReference>
<sequence>MTDADGGHAGYPLSMRRSSSSASWIDSTIHSNISVKYDVNASALSVDATGSVGVLAGRKGLYVIDLESPYQPARTLHHQTKWDVTVVKCNPHVLYKGVVASTSNHNTLLWNIDYNTSSHVGGGVLSSHQPLMSTLRAHTRPVSDVAWSPSEPTVLASSSADTTTHLWDIRTPRKPAQSLCAFTTSATQVEWNRLDAFSLATAHAGERFLHITMIGTVTTGAPVWRARYTPFGDGLLTSFNRQDHFVRLWSLTRDNTNLVEPKLVFDFVGHKDLVKGFAWRHQEADHGNPTGVFQLISWSKQQELRMWKVDMALLEGCGLAKSYPPTSNQNQNQPPHSSDWSCLVDDIAVTSSVDAGPSTPYGVPPTSRHHSTHVMSAYKFDLTALKADFIPLPLPPPPPLHATTTSSTTTSSTTTIPSHPPPAVESNDNKTSSTSTTTTRHRRDVMANVEEWHPAHDPAANRVMTSHPPHPPHGGGGIDDDVLCLSSAGGPAAAIRPTIREPIRRVSGGCFSGPNCLVYFDSRVAIGQSKVLHTSARPVVVLPPPTSGSSSRPPLSFMTTTNNMDFNVFVDEPDNGTVSHESDDHNTLYLSRQFLPYHPSPPSYPRHRHSHATALPSTLMSTTNLTTTSTTTSTATTTTTSNYQTSNNADSTLVLRVHILDCANLCHHSSMLITTPDVHAAAAAAAGNIEQAQMWSILSVSTGLDLIDGSSLHLPPWHAHPFGSSLVRHMLELYEAAGDVSTLAAIVCAVHLSQPPPPSPSSARRLVMEAPATRTTSSGSTDSIDDDAVLSPGRSSTAKDQPNLSPLLDRSDLARYDGYKRAQADLLYRQGATNARCDLLKHLHTPSDPHVGLTLAVYCCHCGRPCNELYCDACQKFSVQCAVCELIVRGQSMYCMNCGHGGHTDHLVAWFATENACPTGCGCWCKQAPGPAEFQIPATPTHFARSYSF</sequence>
<dbReference type="InterPro" id="IPR015943">
    <property type="entry name" value="WD40/YVTN_repeat-like_dom_sf"/>
</dbReference>
<evidence type="ECO:0000256" key="1">
    <source>
        <dbReference type="ARBA" id="ARBA00022574"/>
    </source>
</evidence>
<dbReference type="GO" id="GO:1904263">
    <property type="term" value="P:positive regulation of TORC1 signaling"/>
    <property type="evidence" value="ECO:0007669"/>
    <property type="project" value="TreeGrafter"/>
</dbReference>
<evidence type="ECO:0000256" key="2">
    <source>
        <dbReference type="ARBA" id="ARBA00022737"/>
    </source>
</evidence>
<evidence type="ECO:0000313" key="6">
    <source>
        <dbReference type="EMBL" id="ETV66564.1"/>
    </source>
</evidence>
<dbReference type="InterPro" id="IPR036322">
    <property type="entry name" value="WD40_repeat_dom_sf"/>
</dbReference>
<reference evidence="6" key="1">
    <citation type="submission" date="2013-12" db="EMBL/GenBank/DDBJ databases">
        <title>The Genome Sequence of Aphanomyces astaci APO3.</title>
        <authorList>
            <consortium name="The Broad Institute Genomics Platform"/>
            <person name="Russ C."/>
            <person name="Tyler B."/>
            <person name="van West P."/>
            <person name="Dieguez-Uribeondo J."/>
            <person name="Young S.K."/>
            <person name="Zeng Q."/>
            <person name="Gargeya S."/>
            <person name="Fitzgerald M."/>
            <person name="Abouelleil A."/>
            <person name="Alvarado L."/>
            <person name="Chapman S.B."/>
            <person name="Gainer-Dewar J."/>
            <person name="Goldberg J."/>
            <person name="Griggs A."/>
            <person name="Gujja S."/>
            <person name="Hansen M."/>
            <person name="Howarth C."/>
            <person name="Imamovic A."/>
            <person name="Ireland A."/>
            <person name="Larimer J."/>
            <person name="McCowan C."/>
            <person name="Murphy C."/>
            <person name="Pearson M."/>
            <person name="Poon T.W."/>
            <person name="Priest M."/>
            <person name="Roberts A."/>
            <person name="Saif S."/>
            <person name="Shea T."/>
            <person name="Sykes S."/>
            <person name="Wortman J."/>
            <person name="Nusbaum C."/>
            <person name="Birren B."/>
        </authorList>
    </citation>
    <scope>NUCLEOTIDE SEQUENCE [LARGE SCALE GENOMIC DNA]</scope>
    <source>
        <strain evidence="6">APO3</strain>
    </source>
</reference>
<proteinExistence type="predicted"/>
<dbReference type="SUPFAM" id="SSF50978">
    <property type="entry name" value="WD40 repeat-like"/>
    <property type="match status" value="1"/>
</dbReference>
<dbReference type="PROSITE" id="PS00678">
    <property type="entry name" value="WD_REPEATS_1"/>
    <property type="match status" value="1"/>
</dbReference>
<feature type="compositionally biased region" description="Low complexity" evidence="4">
    <location>
        <begin position="401"/>
        <end position="417"/>
    </location>
</feature>
<dbReference type="PANTHER" id="PTHR46170:SF1">
    <property type="entry name" value="GATOR COMPLEX PROTEIN WDR59"/>
    <property type="match status" value="1"/>
</dbReference>
<dbReference type="AlphaFoldDB" id="W4FIB0"/>
<dbReference type="GO" id="GO:0035591">
    <property type="term" value="F:signaling adaptor activity"/>
    <property type="evidence" value="ECO:0007669"/>
    <property type="project" value="TreeGrafter"/>
</dbReference>
<dbReference type="GO" id="GO:0035859">
    <property type="term" value="C:Seh1-associated complex"/>
    <property type="evidence" value="ECO:0007669"/>
    <property type="project" value="TreeGrafter"/>
</dbReference>
<dbReference type="PROSITE" id="PS50294">
    <property type="entry name" value="WD_REPEATS_REGION"/>
    <property type="match status" value="1"/>
</dbReference>
<feature type="repeat" description="WD" evidence="3">
    <location>
        <begin position="135"/>
        <end position="177"/>
    </location>
</feature>
<dbReference type="VEuPathDB" id="FungiDB:H257_16999"/>
<dbReference type="PROSITE" id="PS50082">
    <property type="entry name" value="WD_REPEATS_2"/>
    <property type="match status" value="1"/>
</dbReference>
<feature type="region of interest" description="Disordered" evidence="4">
    <location>
        <begin position="394"/>
        <end position="442"/>
    </location>
</feature>
<dbReference type="GeneID" id="20818995"/>
<dbReference type="GO" id="GO:0005774">
    <property type="term" value="C:vacuolar membrane"/>
    <property type="evidence" value="ECO:0007669"/>
    <property type="project" value="TreeGrafter"/>
</dbReference>